<sequence length="159" mass="16994">MSQPMISLQPEPAAGHPPQATAHLLPCRVHHNGSVEPVQSFWEPKAGEDGTSTAYFRGRKLQGKAIKLPDGYRGVVAAISASASESPLGRPEEAGVVDLEAETPPRGTLQAQAEFDEMVIWGHEVAVDASADPYMRGAQEWIALAEKIHAYSAPDSKGK</sequence>
<evidence type="ECO:0000313" key="3">
    <source>
        <dbReference type="Proteomes" id="UP000289323"/>
    </source>
</evidence>
<dbReference type="CDD" id="cd09271">
    <property type="entry name" value="RNase_H2-C"/>
    <property type="match status" value="1"/>
</dbReference>
<evidence type="ECO:0000313" key="2">
    <source>
        <dbReference type="EMBL" id="SPQ25078.1"/>
    </source>
</evidence>
<dbReference type="Proteomes" id="UP000289323">
    <property type="component" value="Unassembled WGS sequence"/>
</dbReference>
<name>A0A446BRI7_9PEZI</name>
<gene>
    <name evidence="2" type="ORF">TT172_LOCUS7497</name>
</gene>
<protein>
    <submittedName>
        <fullName evidence="2">C9faff0d-4010-499a-8491-e65dffd49e6a</fullName>
    </submittedName>
</protein>
<accession>A0A446BRI7</accession>
<reference evidence="2 3" key="1">
    <citation type="submission" date="2018-04" db="EMBL/GenBank/DDBJ databases">
        <authorList>
            <person name="Huttner S."/>
            <person name="Dainat J."/>
        </authorList>
    </citation>
    <scope>NUCLEOTIDE SEQUENCE [LARGE SCALE GENOMIC DNA]</scope>
</reference>
<dbReference type="Pfam" id="PF08615">
    <property type="entry name" value="RNase_H2_suC"/>
    <property type="match status" value="1"/>
</dbReference>
<feature type="region of interest" description="Disordered" evidence="1">
    <location>
        <begin position="1"/>
        <end position="20"/>
    </location>
</feature>
<dbReference type="PANTHER" id="PTHR47204:SF1">
    <property type="entry name" value="RIBONUCLEASE H2 SUBUNIT C"/>
    <property type="match status" value="1"/>
</dbReference>
<dbReference type="GO" id="GO:0006401">
    <property type="term" value="P:RNA catabolic process"/>
    <property type="evidence" value="ECO:0007669"/>
    <property type="project" value="InterPro"/>
</dbReference>
<evidence type="ECO:0000256" key="1">
    <source>
        <dbReference type="SAM" id="MobiDB-lite"/>
    </source>
</evidence>
<dbReference type="Gene3D" id="2.40.128.680">
    <property type="match status" value="1"/>
</dbReference>
<dbReference type="PANTHER" id="PTHR47204">
    <property type="entry name" value="OS02G0168900 PROTEIN"/>
    <property type="match status" value="1"/>
</dbReference>
<organism evidence="2 3">
    <name type="scientific">Thermothielavioides terrestris</name>
    <dbReference type="NCBI Taxonomy" id="2587410"/>
    <lineage>
        <taxon>Eukaryota</taxon>
        <taxon>Fungi</taxon>
        <taxon>Dikarya</taxon>
        <taxon>Ascomycota</taxon>
        <taxon>Pezizomycotina</taxon>
        <taxon>Sordariomycetes</taxon>
        <taxon>Sordariomycetidae</taxon>
        <taxon>Sordariales</taxon>
        <taxon>Chaetomiaceae</taxon>
        <taxon>Thermothielavioides</taxon>
    </lineage>
</organism>
<dbReference type="GO" id="GO:0032299">
    <property type="term" value="C:ribonuclease H2 complex"/>
    <property type="evidence" value="ECO:0007669"/>
    <property type="project" value="InterPro"/>
</dbReference>
<dbReference type="EMBL" id="OUUZ01000015">
    <property type="protein sequence ID" value="SPQ25078.1"/>
    <property type="molecule type" value="Genomic_DNA"/>
</dbReference>
<proteinExistence type="predicted"/>
<dbReference type="InterPro" id="IPR013924">
    <property type="entry name" value="RNase_H2_suC"/>
</dbReference>
<dbReference type="AlphaFoldDB" id="A0A446BRI7"/>